<dbReference type="EMBL" id="KV723006">
    <property type="protein sequence ID" value="OCH83550.1"/>
    <property type="molecule type" value="Genomic_DNA"/>
</dbReference>
<protein>
    <submittedName>
        <fullName evidence="1">Uncharacterized protein</fullName>
    </submittedName>
</protein>
<evidence type="ECO:0000313" key="1">
    <source>
        <dbReference type="EMBL" id="OCH83550.1"/>
    </source>
</evidence>
<evidence type="ECO:0000313" key="2">
    <source>
        <dbReference type="Proteomes" id="UP000250043"/>
    </source>
</evidence>
<reference evidence="1 2" key="1">
    <citation type="submission" date="2016-07" db="EMBL/GenBank/DDBJ databases">
        <title>Draft genome of the white-rot fungus Obba rivulosa 3A-2.</title>
        <authorList>
            <consortium name="DOE Joint Genome Institute"/>
            <person name="Miettinen O."/>
            <person name="Riley R."/>
            <person name="Acob R."/>
            <person name="Barry K."/>
            <person name="Cullen D."/>
            <person name="De Vries R."/>
            <person name="Hainaut M."/>
            <person name="Hatakka A."/>
            <person name="Henrissat B."/>
            <person name="Hilden K."/>
            <person name="Kuo R."/>
            <person name="Labutti K."/>
            <person name="Lipzen A."/>
            <person name="Makela M.R."/>
            <person name="Sandor L."/>
            <person name="Spatafora J.W."/>
            <person name="Grigoriev I.V."/>
            <person name="Hibbett D.S."/>
        </authorList>
    </citation>
    <scope>NUCLEOTIDE SEQUENCE [LARGE SCALE GENOMIC DNA]</scope>
    <source>
        <strain evidence="1 2">3A-2</strain>
    </source>
</reference>
<name>A0A8E2AQW2_9APHY</name>
<organism evidence="1 2">
    <name type="scientific">Obba rivulosa</name>
    <dbReference type="NCBI Taxonomy" id="1052685"/>
    <lineage>
        <taxon>Eukaryota</taxon>
        <taxon>Fungi</taxon>
        <taxon>Dikarya</taxon>
        <taxon>Basidiomycota</taxon>
        <taxon>Agaricomycotina</taxon>
        <taxon>Agaricomycetes</taxon>
        <taxon>Polyporales</taxon>
        <taxon>Gelatoporiaceae</taxon>
        <taxon>Obba</taxon>
    </lineage>
</organism>
<dbReference type="Proteomes" id="UP000250043">
    <property type="component" value="Unassembled WGS sequence"/>
</dbReference>
<proteinExistence type="predicted"/>
<dbReference type="OrthoDB" id="2501483at2759"/>
<keyword evidence="2" id="KW-1185">Reference proteome</keyword>
<gene>
    <name evidence="1" type="ORF">OBBRIDRAFT_566446</name>
</gene>
<dbReference type="AlphaFoldDB" id="A0A8E2AQW2"/>
<accession>A0A8E2AQW2</accession>
<sequence>MHCNPAGFPELYNDQHEWYFNSSVAEQINAWFGKFQAVTREMAEVRYNFFLDEMIAIRNDWVVQELFKAHQQPHLIPLAELVQP</sequence>